<dbReference type="PIRSF" id="PIRSF010606">
    <property type="entry name" value="Spore_coat_CotJB"/>
    <property type="match status" value="1"/>
</dbReference>
<sequence>MKENEKKYYELLHELQETDFIIVELNLYLNTHPNDQAAIAQYNEYVQKSMHLKNQFECLFGPLTSFGYSLSPTPFMWKDQPWPWQV</sequence>
<dbReference type="RefSeq" id="WP_096467031.1">
    <property type="nucleotide sequence ID" value="NZ_AP017312.1"/>
</dbReference>
<organism evidence="1 2">
    <name type="scientific">Aneurinibacillus soli</name>
    <dbReference type="NCBI Taxonomy" id="1500254"/>
    <lineage>
        <taxon>Bacteria</taxon>
        <taxon>Bacillati</taxon>
        <taxon>Bacillota</taxon>
        <taxon>Bacilli</taxon>
        <taxon>Bacillales</taxon>
        <taxon>Paenibacillaceae</taxon>
        <taxon>Aneurinibacillus group</taxon>
        <taxon>Aneurinibacillus</taxon>
    </lineage>
</organism>
<dbReference type="Proteomes" id="UP000217696">
    <property type="component" value="Chromosome"/>
</dbReference>
<dbReference type="EMBL" id="AP017312">
    <property type="protein sequence ID" value="BAU29346.1"/>
    <property type="molecule type" value="Genomic_DNA"/>
</dbReference>
<reference evidence="1 2" key="1">
    <citation type="submission" date="2015-12" db="EMBL/GenBank/DDBJ databases">
        <title>Genome sequence of Aneurinibacillus soli.</title>
        <authorList>
            <person name="Lee J.S."/>
            <person name="Lee K.C."/>
            <person name="Kim K.K."/>
            <person name="Lee B.W."/>
        </authorList>
    </citation>
    <scope>NUCLEOTIDE SEQUENCE [LARGE SCALE GENOMIC DNA]</scope>
    <source>
        <strain evidence="1 2">CB4</strain>
    </source>
</reference>
<keyword evidence="2" id="KW-1185">Reference proteome</keyword>
<dbReference type="InterPro" id="IPR016571">
    <property type="entry name" value="Spore_coat_assembly_CotJB"/>
</dbReference>
<dbReference type="OrthoDB" id="9804099at2"/>
<protein>
    <submittedName>
        <fullName evidence="1">CotJB protein</fullName>
    </submittedName>
</protein>
<dbReference type="KEGG" id="asoc:CB4_03533"/>
<accession>A0A0U5B3W0</accession>
<proteinExistence type="predicted"/>
<gene>
    <name evidence="1" type="ORF">CB4_03533</name>
</gene>
<evidence type="ECO:0000313" key="1">
    <source>
        <dbReference type="EMBL" id="BAU29346.1"/>
    </source>
</evidence>
<name>A0A0U5B3W0_9BACL</name>
<dbReference type="AlphaFoldDB" id="A0A0U5B3W0"/>
<dbReference type="InterPro" id="IPR024207">
    <property type="entry name" value="CotJB_dom"/>
</dbReference>
<dbReference type="Pfam" id="PF12652">
    <property type="entry name" value="CotJB"/>
    <property type="match status" value="1"/>
</dbReference>
<evidence type="ECO:0000313" key="2">
    <source>
        <dbReference type="Proteomes" id="UP000217696"/>
    </source>
</evidence>